<evidence type="ECO:0000313" key="2">
    <source>
        <dbReference type="Proteomes" id="UP000199584"/>
    </source>
</evidence>
<organism evidence="1 2">
    <name type="scientific">Desulfoscipio geothermicus DSM 3669</name>
    <dbReference type="NCBI Taxonomy" id="1121426"/>
    <lineage>
        <taxon>Bacteria</taxon>
        <taxon>Bacillati</taxon>
        <taxon>Bacillota</taxon>
        <taxon>Clostridia</taxon>
        <taxon>Eubacteriales</taxon>
        <taxon>Desulfallaceae</taxon>
        <taxon>Desulfoscipio</taxon>
    </lineage>
</organism>
<sequence>MAKCIMCGCDTGDHITMCRRCAEELIPVQKPAAIVPKRAKQSRKKRGKAA</sequence>
<dbReference type="AlphaFoldDB" id="A0A1I6EC51"/>
<evidence type="ECO:0000313" key="1">
    <source>
        <dbReference type="EMBL" id="SFR15329.1"/>
    </source>
</evidence>
<keyword evidence="2" id="KW-1185">Reference proteome</keyword>
<protein>
    <submittedName>
        <fullName evidence="1">Uncharacterized protein</fullName>
    </submittedName>
</protein>
<dbReference type="Proteomes" id="UP000199584">
    <property type="component" value="Unassembled WGS sequence"/>
</dbReference>
<accession>A0A1I6EC51</accession>
<reference evidence="2" key="1">
    <citation type="submission" date="2016-10" db="EMBL/GenBank/DDBJ databases">
        <authorList>
            <person name="Varghese N."/>
            <person name="Submissions S."/>
        </authorList>
    </citation>
    <scope>NUCLEOTIDE SEQUENCE [LARGE SCALE GENOMIC DNA]</scope>
    <source>
        <strain evidence="2">DSM 3669</strain>
    </source>
</reference>
<proteinExistence type="predicted"/>
<dbReference type="STRING" id="39060.SAMN05660706_13525"/>
<name>A0A1I6EC51_9FIRM</name>
<dbReference type="RefSeq" id="WP_165608388.1">
    <property type="nucleotide sequence ID" value="NZ_FOYM01000035.1"/>
</dbReference>
<dbReference type="EMBL" id="FOYM01000035">
    <property type="protein sequence ID" value="SFR15329.1"/>
    <property type="molecule type" value="Genomic_DNA"/>
</dbReference>
<gene>
    <name evidence="1" type="ORF">SAMN05660706_13525</name>
</gene>